<feature type="region of interest" description="Disordered" evidence="9">
    <location>
        <begin position="128"/>
        <end position="151"/>
    </location>
</feature>
<dbReference type="AlphaFoldDB" id="A0A0B2V461"/>
<comment type="caution">
    <text evidence="10">The sequence shown here is derived from an EMBL/GenBank/DDBJ whole genome shotgun (WGS) entry which is preliminary data.</text>
</comment>
<keyword evidence="6" id="KW-0687">Ribonucleoprotein</keyword>
<keyword evidence="4 10" id="KW-0689">Ribosomal protein</keyword>
<comment type="subcellular location">
    <subcellularLocation>
        <location evidence="1">Mitochondrion</location>
    </subcellularLocation>
</comment>
<dbReference type="STRING" id="6265.A0A0B2V461"/>
<dbReference type="CDD" id="cd00337">
    <property type="entry name" value="Ribosomal_uL14"/>
    <property type="match status" value="1"/>
</dbReference>
<keyword evidence="5" id="KW-0496">Mitochondrion</keyword>
<dbReference type="OrthoDB" id="274765at2759"/>
<evidence type="ECO:0000313" key="11">
    <source>
        <dbReference type="Proteomes" id="UP000031036"/>
    </source>
</evidence>
<dbReference type="HAMAP" id="MF_01367">
    <property type="entry name" value="Ribosomal_uL14"/>
    <property type="match status" value="1"/>
</dbReference>
<dbReference type="GO" id="GO:0005840">
    <property type="term" value="C:ribosome"/>
    <property type="evidence" value="ECO:0007669"/>
    <property type="project" value="UniProtKB-KW"/>
</dbReference>
<evidence type="ECO:0000256" key="8">
    <source>
        <dbReference type="ARBA" id="ARBA00042938"/>
    </source>
</evidence>
<dbReference type="PANTHER" id="PTHR21037:SF3">
    <property type="entry name" value="LARGE RIBOSOMAL SUBUNIT PROTEIN UL14M"/>
    <property type="match status" value="1"/>
</dbReference>
<evidence type="ECO:0000256" key="4">
    <source>
        <dbReference type="ARBA" id="ARBA00022980"/>
    </source>
</evidence>
<evidence type="ECO:0000256" key="5">
    <source>
        <dbReference type="ARBA" id="ARBA00023128"/>
    </source>
</evidence>
<accession>A0A0B2V461</accession>
<dbReference type="GO" id="GO:0003735">
    <property type="term" value="F:structural constituent of ribosome"/>
    <property type="evidence" value="ECO:0007669"/>
    <property type="project" value="InterPro"/>
</dbReference>
<name>A0A0B2V461_TOXCA</name>
<dbReference type="GO" id="GO:1990904">
    <property type="term" value="C:ribonucleoprotein complex"/>
    <property type="evidence" value="ECO:0007669"/>
    <property type="project" value="UniProtKB-KW"/>
</dbReference>
<dbReference type="InterPro" id="IPR000218">
    <property type="entry name" value="Ribosomal_uL14"/>
</dbReference>
<evidence type="ECO:0000313" key="10">
    <source>
        <dbReference type="EMBL" id="KHN75790.1"/>
    </source>
</evidence>
<feature type="compositionally biased region" description="Low complexity" evidence="9">
    <location>
        <begin position="132"/>
        <end position="151"/>
    </location>
</feature>
<evidence type="ECO:0000256" key="1">
    <source>
        <dbReference type="ARBA" id="ARBA00004173"/>
    </source>
</evidence>
<evidence type="ECO:0000256" key="6">
    <source>
        <dbReference type="ARBA" id="ARBA00023274"/>
    </source>
</evidence>
<dbReference type="InterPro" id="IPR036853">
    <property type="entry name" value="Ribosomal_uL14_sf"/>
</dbReference>
<dbReference type="Pfam" id="PF17653">
    <property type="entry name" value="DUF5522"/>
    <property type="match status" value="1"/>
</dbReference>
<dbReference type="GO" id="GO:0005739">
    <property type="term" value="C:mitochondrion"/>
    <property type="evidence" value="ECO:0007669"/>
    <property type="project" value="UniProtKB-SubCell"/>
</dbReference>
<dbReference type="Proteomes" id="UP000031036">
    <property type="component" value="Unassembled WGS sequence"/>
</dbReference>
<evidence type="ECO:0000256" key="3">
    <source>
        <dbReference type="ARBA" id="ARBA00022946"/>
    </source>
</evidence>
<dbReference type="SUPFAM" id="SSF50193">
    <property type="entry name" value="Ribosomal protein L14"/>
    <property type="match status" value="1"/>
</dbReference>
<comment type="similarity">
    <text evidence="2">Belongs to the universal ribosomal protein uL14 family.</text>
</comment>
<sequence length="454" mass="50439">MVRPLCVATAFCVLFGDGRNAAPSTECRSPLYDRIRGISVGILLFTHLCSARVPCRQIRPLFDLSHTYVPYEFTERETHMGILNRMISSLCSTLSRLCIGGPPSLHCTKLFASGRWWPQPQVCASRARDLTSDSQQSSSNSGTHTEVASSSELSLKKASAAVTSSSSPNPADVELFRDDAAPIFATPRGPGKKVYKTVEGKDGEQLADYVLFEDSMNKAKVTWNDYSTLTSEERDIYMAHLKALRERRLWYKDPKTGFHVMCSSQLLLSGKCCGNGCRHCPYGHENAKPERDLVSATNFVEGKRKENFITGVGYELSLHRSRPPCPGIHRRTRCIVVDNSALGKEANTSGKLAYCIHVYKQGKRKKHMPHATLGDKILVAIKGEMRKAYVVGAKIHFLHRKHGVPSTDTNNIVLLDDEGNPLGTRILSPIPSKLLERRDKMQFSKVLALATKFV</sequence>
<gene>
    <name evidence="10" type="primary">MRPL14</name>
    <name evidence="10" type="ORF">Tcan_04775</name>
</gene>
<evidence type="ECO:0000256" key="9">
    <source>
        <dbReference type="SAM" id="MobiDB-lite"/>
    </source>
</evidence>
<dbReference type="SMART" id="SM01374">
    <property type="entry name" value="Ribosomal_L14"/>
    <property type="match status" value="1"/>
</dbReference>
<reference evidence="10 11" key="1">
    <citation type="submission" date="2014-11" db="EMBL/GenBank/DDBJ databases">
        <title>Genetic blueprint of the zoonotic pathogen Toxocara canis.</title>
        <authorList>
            <person name="Zhu X.-Q."/>
            <person name="Korhonen P.K."/>
            <person name="Cai H."/>
            <person name="Young N.D."/>
            <person name="Nejsum P."/>
            <person name="von Samson-Himmelstjerna G."/>
            <person name="Boag P.R."/>
            <person name="Tan P."/>
            <person name="Li Q."/>
            <person name="Min J."/>
            <person name="Yang Y."/>
            <person name="Wang X."/>
            <person name="Fang X."/>
            <person name="Hall R.S."/>
            <person name="Hofmann A."/>
            <person name="Sternberg P.W."/>
            <person name="Jex A.R."/>
            <person name="Gasser R.B."/>
        </authorList>
    </citation>
    <scope>NUCLEOTIDE SEQUENCE [LARGE SCALE GENOMIC DNA]</scope>
    <source>
        <strain evidence="10">PN_DK_2014</strain>
    </source>
</reference>
<dbReference type="Pfam" id="PF00238">
    <property type="entry name" value="Ribosomal_L14"/>
    <property type="match status" value="1"/>
</dbReference>
<dbReference type="InterPro" id="IPR040807">
    <property type="entry name" value="DUF5522"/>
</dbReference>
<keyword evidence="3" id="KW-0809">Transit peptide</keyword>
<protein>
    <recommendedName>
        <fullName evidence="7">Large ribosomal subunit protein uL14m</fullName>
    </recommendedName>
    <alternativeName>
        <fullName evidence="8">39S ribosomal protein L14, mitochondrial</fullName>
    </alternativeName>
</protein>
<organism evidence="10 11">
    <name type="scientific">Toxocara canis</name>
    <name type="common">Canine roundworm</name>
    <dbReference type="NCBI Taxonomy" id="6265"/>
    <lineage>
        <taxon>Eukaryota</taxon>
        <taxon>Metazoa</taxon>
        <taxon>Ecdysozoa</taxon>
        <taxon>Nematoda</taxon>
        <taxon>Chromadorea</taxon>
        <taxon>Rhabditida</taxon>
        <taxon>Spirurina</taxon>
        <taxon>Ascaridomorpha</taxon>
        <taxon>Ascaridoidea</taxon>
        <taxon>Toxocaridae</taxon>
        <taxon>Toxocara</taxon>
    </lineage>
</organism>
<evidence type="ECO:0000256" key="7">
    <source>
        <dbReference type="ARBA" id="ARBA00040118"/>
    </source>
</evidence>
<dbReference type="Gene3D" id="2.40.150.20">
    <property type="entry name" value="Ribosomal protein L14"/>
    <property type="match status" value="1"/>
</dbReference>
<dbReference type="EMBL" id="JPKZ01002624">
    <property type="protein sequence ID" value="KHN75790.1"/>
    <property type="molecule type" value="Genomic_DNA"/>
</dbReference>
<dbReference type="GO" id="GO:0006412">
    <property type="term" value="P:translation"/>
    <property type="evidence" value="ECO:0007669"/>
    <property type="project" value="InterPro"/>
</dbReference>
<evidence type="ECO:0000256" key="2">
    <source>
        <dbReference type="ARBA" id="ARBA00010745"/>
    </source>
</evidence>
<proteinExistence type="inferred from homology"/>
<keyword evidence="11" id="KW-1185">Reference proteome</keyword>
<dbReference type="PANTHER" id="PTHR21037">
    <property type="entry name" value="39S RIBOSOMAL PROTEIN L14, MITOCHONDRIAL"/>
    <property type="match status" value="1"/>
</dbReference>